<sequence>METDTIDNSDMVNIKYNENNLNYNQLYKV</sequence>
<comment type="caution">
    <text evidence="1">The sequence shown here is derived from an EMBL/GenBank/DDBJ whole genome shotgun (WGS) entry which is preliminary data.</text>
</comment>
<proteinExistence type="predicted"/>
<dbReference type="EMBL" id="QGQD01000025">
    <property type="protein sequence ID" value="TLD01924.1"/>
    <property type="molecule type" value="Genomic_DNA"/>
</dbReference>
<reference evidence="1 2" key="1">
    <citation type="journal article" date="2019" name="Anaerobe">
        <title>Detection of Robinsoniella peoriensis in multiple bone samples of a trauma patient.</title>
        <authorList>
            <person name="Schrottner P."/>
            <person name="Hartwich K."/>
            <person name="Bunk B."/>
            <person name="Schober I."/>
            <person name="Helbig S."/>
            <person name="Rudolph W.W."/>
            <person name="Gunzer F."/>
        </authorList>
    </citation>
    <scope>NUCLEOTIDE SEQUENCE [LARGE SCALE GENOMIC DNA]</scope>
    <source>
        <strain evidence="1 2">DSM 106044</strain>
    </source>
</reference>
<dbReference type="Proteomes" id="UP000306509">
    <property type="component" value="Unassembled WGS sequence"/>
</dbReference>
<evidence type="ECO:0000313" key="2">
    <source>
        <dbReference type="Proteomes" id="UP000306509"/>
    </source>
</evidence>
<evidence type="ECO:0000313" key="1">
    <source>
        <dbReference type="EMBL" id="TLD01924.1"/>
    </source>
</evidence>
<accession>A0A4U8QBN7</accession>
<name>A0A4U8QBN7_9FIRM</name>
<keyword evidence="2" id="KW-1185">Reference proteome</keyword>
<organism evidence="1 2">
    <name type="scientific">Robinsoniella peoriensis</name>
    <dbReference type="NCBI Taxonomy" id="180332"/>
    <lineage>
        <taxon>Bacteria</taxon>
        <taxon>Bacillati</taxon>
        <taxon>Bacillota</taxon>
        <taxon>Clostridia</taxon>
        <taxon>Lachnospirales</taxon>
        <taxon>Lachnospiraceae</taxon>
        <taxon>Robinsoniella</taxon>
    </lineage>
</organism>
<protein>
    <submittedName>
        <fullName evidence="1">Uncharacterized protein</fullName>
    </submittedName>
</protein>
<dbReference type="AlphaFoldDB" id="A0A4U8QBN7"/>
<gene>
    <name evidence="1" type="ORF">DSM106044_01294</name>
</gene>
<dbReference type="STRING" id="180332.GCA_000797495_04269"/>